<dbReference type="Pfam" id="PF01619">
    <property type="entry name" value="Pro_dh"/>
    <property type="match status" value="1"/>
</dbReference>
<accession>A0A2X0MD64</accession>
<dbReference type="InterPro" id="IPR015659">
    <property type="entry name" value="Proline_oxidase"/>
</dbReference>
<keyword evidence="9" id="KW-1185">Reference proteome</keyword>
<comment type="cofactor">
    <cofactor evidence="5">
        <name>FAD</name>
        <dbReference type="ChEBI" id="CHEBI:57692"/>
    </cofactor>
</comment>
<dbReference type="AlphaFoldDB" id="A0A2X0MD64"/>
<evidence type="ECO:0000313" key="8">
    <source>
        <dbReference type="EMBL" id="SCZ89115.1"/>
    </source>
</evidence>
<dbReference type="GO" id="GO:0004657">
    <property type="term" value="F:proline dehydrogenase activity"/>
    <property type="evidence" value="ECO:0007669"/>
    <property type="project" value="UniProtKB-EC"/>
</dbReference>
<sequence>MTDVRHQSLSKPSETRIVLYRHEFGKHRHRQWRSPSALPLPTIREGCRACPKRALGPAAAERTGRRWPASIRAASTRFTPDQFFSPLSRRSEHRFFFLLPRSTALDRSPTACTIRFDMLSLKRSISFVGERTIASTSASSSISGRASTRAARCARPRPPSSITWFVQHSSMHTSSAPKTSTTIYSSESNVSSSHPHASSSSSEASGSASSGDKSRSGRSRVGVIATSGVLAAVALATAYRQVTGYSDAAHNSSLFASSSRDPLSLLSPAELHASTSHLDEASLKQLLRQYVVYLGSEQAALVQAGPRILKQLEALRDNVPLVGPMVWSIFRFTMKNTFYDVFVGGATVTECGPLIEDCLNRGIGISLSYSVEASVDGSAQAVGVNEKHIREAVEALKAAAVFGPKPPSTVASSSSSSEATPVVATAASHIRPTLLAIKLTGFIFDPSLLARATTALVGSSSPMQLFSPSTVVPEHGVSPFPASPALSDEDHRQLGQLYAGLRQISATAREQGVRLLIDAEQSWYQEAIDHLATLLALEFNAAPSTTAESVLSPSIPIVYNTYQCYRRSTPERLAADMAFARAHNLSFGAKLVRGAYVEYERMRHAKLVEQGQAEGECCIWSSKAETDACYDRCAAVMVEQMAKDARTMTPGMGGIGLFAATHNGTSVQKVIGGLRDEGLIKFKEDGSAEIDDKLRGRLVFGQLMGMSDNLTSAVSRILSPSGTAPVSEPSGLLPLVVKWAPYSSIDEALPYLIRRANENQSILQSDPTSGRGGAKEERRAVGREIRRRFGLAF</sequence>
<evidence type="ECO:0000256" key="4">
    <source>
        <dbReference type="ARBA" id="ARBA00023062"/>
    </source>
</evidence>
<dbReference type="GO" id="GO:0005739">
    <property type="term" value="C:mitochondrion"/>
    <property type="evidence" value="ECO:0007669"/>
    <property type="project" value="TreeGrafter"/>
</dbReference>
<dbReference type="GO" id="GO:0010133">
    <property type="term" value="P:L-proline catabolic process to L-glutamate"/>
    <property type="evidence" value="ECO:0007669"/>
    <property type="project" value="TreeGrafter"/>
</dbReference>
<dbReference type="EMBL" id="FMWP01000013">
    <property type="protein sequence ID" value="SCZ89115.1"/>
    <property type="molecule type" value="Genomic_DNA"/>
</dbReference>
<organism evidence="8 9">
    <name type="scientific">Microbotryum saponariae</name>
    <dbReference type="NCBI Taxonomy" id="289078"/>
    <lineage>
        <taxon>Eukaryota</taxon>
        <taxon>Fungi</taxon>
        <taxon>Dikarya</taxon>
        <taxon>Basidiomycota</taxon>
        <taxon>Pucciniomycotina</taxon>
        <taxon>Microbotryomycetes</taxon>
        <taxon>Microbotryales</taxon>
        <taxon>Microbotryaceae</taxon>
        <taxon>Microbotryum</taxon>
    </lineage>
</organism>
<evidence type="ECO:0000256" key="5">
    <source>
        <dbReference type="RuleBase" id="RU364054"/>
    </source>
</evidence>
<protein>
    <recommendedName>
        <fullName evidence="2 5">Proline dehydrogenase</fullName>
        <ecNumber evidence="2 5">1.5.5.2</ecNumber>
    </recommendedName>
</protein>
<dbReference type="STRING" id="289078.A0A2X0MD64"/>
<evidence type="ECO:0000259" key="7">
    <source>
        <dbReference type="Pfam" id="PF01619"/>
    </source>
</evidence>
<proteinExistence type="inferred from homology"/>
<comment type="catalytic activity">
    <reaction evidence="5">
        <text>L-proline + a quinone = (S)-1-pyrroline-5-carboxylate + a quinol + H(+)</text>
        <dbReference type="Rhea" id="RHEA:23784"/>
        <dbReference type="ChEBI" id="CHEBI:15378"/>
        <dbReference type="ChEBI" id="CHEBI:17388"/>
        <dbReference type="ChEBI" id="CHEBI:24646"/>
        <dbReference type="ChEBI" id="CHEBI:60039"/>
        <dbReference type="ChEBI" id="CHEBI:132124"/>
        <dbReference type="EC" id="1.5.5.2"/>
    </reaction>
</comment>
<feature type="domain" description="Proline dehydrogenase" evidence="7">
    <location>
        <begin position="360"/>
        <end position="762"/>
    </location>
</feature>
<dbReference type="GO" id="GO:0071949">
    <property type="term" value="F:FAD binding"/>
    <property type="evidence" value="ECO:0007669"/>
    <property type="project" value="TreeGrafter"/>
</dbReference>
<evidence type="ECO:0000256" key="6">
    <source>
        <dbReference type="SAM" id="MobiDB-lite"/>
    </source>
</evidence>
<keyword evidence="3 5" id="KW-0560">Oxidoreductase</keyword>
<dbReference type="SUPFAM" id="SSF51730">
    <property type="entry name" value="FAD-linked oxidoreductase"/>
    <property type="match status" value="1"/>
</dbReference>
<dbReference type="Proteomes" id="UP000249723">
    <property type="component" value="Unassembled WGS sequence"/>
</dbReference>
<name>A0A2X0MD64_9BASI</name>
<evidence type="ECO:0000256" key="1">
    <source>
        <dbReference type="ARBA" id="ARBA00005869"/>
    </source>
</evidence>
<evidence type="ECO:0000256" key="2">
    <source>
        <dbReference type="ARBA" id="ARBA00012695"/>
    </source>
</evidence>
<dbReference type="InterPro" id="IPR002872">
    <property type="entry name" value="Proline_DH_dom"/>
</dbReference>
<reference evidence="9" key="1">
    <citation type="submission" date="2016-10" db="EMBL/GenBank/DDBJ databases">
        <authorList>
            <person name="Jeantristanb JTB J.-T."/>
            <person name="Ricardo R."/>
        </authorList>
    </citation>
    <scope>NUCLEOTIDE SEQUENCE [LARGE SCALE GENOMIC DNA]</scope>
</reference>
<feature type="compositionally biased region" description="Low complexity" evidence="6">
    <location>
        <begin position="185"/>
        <end position="211"/>
    </location>
</feature>
<dbReference type="PANTHER" id="PTHR13914:SF0">
    <property type="entry name" value="PROLINE DEHYDROGENASE 1, MITOCHONDRIAL"/>
    <property type="match status" value="1"/>
</dbReference>
<dbReference type="Gene3D" id="3.20.20.220">
    <property type="match status" value="1"/>
</dbReference>
<dbReference type="EC" id="1.5.5.2" evidence="2 5"/>
<comment type="function">
    <text evidence="5">Converts proline to delta-1-pyrroline-5-carboxylate.</text>
</comment>
<feature type="compositionally biased region" description="Polar residues" evidence="6">
    <location>
        <begin position="173"/>
        <end position="184"/>
    </location>
</feature>
<keyword evidence="4 5" id="KW-0642">Proline metabolism</keyword>
<feature type="region of interest" description="Disordered" evidence="6">
    <location>
        <begin position="173"/>
        <end position="219"/>
    </location>
</feature>
<gene>
    <name evidence="8" type="ORF">BZ3500_MVSOF-1268-A1-R1_CHR1-1G00966</name>
</gene>
<dbReference type="OrthoDB" id="5464at2759"/>
<dbReference type="InterPro" id="IPR029041">
    <property type="entry name" value="FAD-linked_oxidoreductase-like"/>
</dbReference>
<evidence type="ECO:0000256" key="3">
    <source>
        <dbReference type="ARBA" id="ARBA00023002"/>
    </source>
</evidence>
<keyword evidence="5" id="KW-0285">Flavoprotein</keyword>
<dbReference type="PANTHER" id="PTHR13914">
    <property type="entry name" value="PROLINE OXIDASE"/>
    <property type="match status" value="1"/>
</dbReference>
<evidence type="ECO:0000313" key="9">
    <source>
        <dbReference type="Proteomes" id="UP000249723"/>
    </source>
</evidence>
<keyword evidence="5" id="KW-0274">FAD</keyword>
<comment type="similarity">
    <text evidence="1 5">Belongs to the proline oxidase family.</text>
</comment>